<feature type="domain" description="PDZ" evidence="16">
    <location>
        <begin position="53"/>
        <end position="117"/>
    </location>
</feature>
<feature type="compositionally biased region" description="Polar residues" evidence="13">
    <location>
        <begin position="1168"/>
        <end position="1178"/>
    </location>
</feature>
<evidence type="ECO:0000259" key="16">
    <source>
        <dbReference type="PROSITE" id="PS50106"/>
    </source>
</evidence>
<dbReference type="GO" id="GO:0005096">
    <property type="term" value="F:GTPase activator activity"/>
    <property type="evidence" value="ECO:0007669"/>
    <property type="project" value="UniProtKB-KW"/>
</dbReference>
<feature type="compositionally biased region" description="Polar residues" evidence="13">
    <location>
        <begin position="278"/>
        <end position="290"/>
    </location>
</feature>
<dbReference type="GO" id="GO:0007266">
    <property type="term" value="P:Rho protein signal transduction"/>
    <property type="evidence" value="ECO:0007669"/>
    <property type="project" value="InterPro"/>
</dbReference>
<organism evidence="17 18">
    <name type="scientific">Myotis myotis</name>
    <name type="common">Greater mouse-eared bat</name>
    <name type="synonym">Vespertilio myotis</name>
    <dbReference type="NCBI Taxonomy" id="51298"/>
    <lineage>
        <taxon>Eukaryota</taxon>
        <taxon>Metazoa</taxon>
        <taxon>Chordata</taxon>
        <taxon>Craniata</taxon>
        <taxon>Vertebrata</taxon>
        <taxon>Euteleostomi</taxon>
        <taxon>Mammalia</taxon>
        <taxon>Eutheria</taxon>
        <taxon>Laurasiatheria</taxon>
        <taxon>Chiroptera</taxon>
        <taxon>Yangochiroptera</taxon>
        <taxon>Vespertilionidae</taxon>
        <taxon>Myotis</taxon>
    </lineage>
</organism>
<dbReference type="PROSITE" id="PS00741">
    <property type="entry name" value="DH_1"/>
    <property type="match status" value="1"/>
</dbReference>
<dbReference type="SMART" id="SM00233">
    <property type="entry name" value="PH"/>
    <property type="match status" value="1"/>
</dbReference>
<evidence type="ECO:0000256" key="4">
    <source>
        <dbReference type="ARBA" id="ARBA00022490"/>
    </source>
</evidence>
<comment type="function">
    <text evidence="10">May play a role in the regulation of RhoA GTPase by guanine nucleotide-binding alpha-12 (GNA12) and alpha-13 (GNA13). Acts as guanine nucleotide exchange factor (GEF) for RhoA GTPase and may act as GTPase-activating protein (GAP) for GNA12 and GNA13.</text>
</comment>
<evidence type="ECO:0000313" key="17">
    <source>
        <dbReference type="EMBL" id="KAF6267711.1"/>
    </source>
</evidence>
<dbReference type="InterPro" id="IPR035899">
    <property type="entry name" value="DBL_dom_sf"/>
</dbReference>
<dbReference type="Gene3D" id="1.10.167.10">
    <property type="entry name" value="Regulator of G-protein Signalling 4, domain 2"/>
    <property type="match status" value="1"/>
</dbReference>
<keyword evidence="5" id="KW-0597">Phosphoprotein</keyword>
<keyword evidence="18" id="KW-1185">Reference proteome</keyword>
<keyword evidence="3" id="KW-0343">GTPase activation</keyword>
<feature type="compositionally biased region" description="Polar residues" evidence="13">
    <location>
        <begin position="1"/>
        <end position="10"/>
    </location>
</feature>
<dbReference type="InterPro" id="IPR001478">
    <property type="entry name" value="PDZ"/>
</dbReference>
<dbReference type="InterPro" id="IPR015212">
    <property type="entry name" value="RGS-like_dom"/>
</dbReference>
<dbReference type="InterPro" id="IPR001849">
    <property type="entry name" value="PH_domain"/>
</dbReference>
<feature type="region of interest" description="Disordered" evidence="13">
    <location>
        <begin position="233"/>
        <end position="294"/>
    </location>
</feature>
<dbReference type="CDD" id="cd00160">
    <property type="entry name" value="RhoGEF"/>
    <property type="match status" value="1"/>
</dbReference>
<evidence type="ECO:0000256" key="13">
    <source>
        <dbReference type="SAM" id="MobiDB-lite"/>
    </source>
</evidence>
<evidence type="ECO:0000256" key="2">
    <source>
        <dbReference type="ARBA" id="ARBA00004496"/>
    </source>
</evidence>
<evidence type="ECO:0000259" key="15">
    <source>
        <dbReference type="PROSITE" id="PS50010"/>
    </source>
</evidence>
<dbReference type="InterPro" id="IPR041020">
    <property type="entry name" value="PH_16"/>
</dbReference>
<feature type="region of interest" description="Disordered" evidence="13">
    <location>
        <begin position="656"/>
        <end position="683"/>
    </location>
</feature>
<evidence type="ECO:0000256" key="12">
    <source>
        <dbReference type="ARBA" id="ARBA00075151"/>
    </source>
</evidence>
<dbReference type="FunFam" id="2.30.42.10:FF:000033">
    <property type="entry name" value="Rho guanine nucleotide exchange factor (GEF) 11"/>
    <property type="match status" value="1"/>
</dbReference>
<comment type="subcellular location">
    <subcellularLocation>
        <location evidence="2">Cytoplasm</location>
    </subcellularLocation>
    <subcellularLocation>
        <location evidence="1">Membrane</location>
    </subcellularLocation>
</comment>
<proteinExistence type="predicted"/>
<dbReference type="FunFam" id="1.10.167.10:FF:000008">
    <property type="entry name" value="rho guanine nucleotide exchange factor 12"/>
    <property type="match status" value="1"/>
</dbReference>
<dbReference type="FunFam" id="2.30.29.30:FF:000072">
    <property type="entry name" value="Rho guanine nucleotide exchange factor 1"/>
    <property type="match status" value="1"/>
</dbReference>
<comment type="caution">
    <text evidence="17">The sequence shown here is derived from an EMBL/GenBank/DDBJ whole genome shotgun (WGS) entry which is preliminary data.</text>
</comment>
<dbReference type="SUPFAM" id="SSF48097">
    <property type="entry name" value="Regulator of G-protein signaling, RGS"/>
    <property type="match status" value="1"/>
</dbReference>
<feature type="compositionally biased region" description="Basic and acidic residues" evidence="13">
    <location>
        <begin position="28"/>
        <end position="43"/>
    </location>
</feature>
<accession>A0A7J7QUY7</accession>
<dbReference type="SUPFAM" id="SSF50729">
    <property type="entry name" value="PH domain-like"/>
    <property type="match status" value="1"/>
</dbReference>
<dbReference type="GO" id="GO:0016020">
    <property type="term" value="C:membrane"/>
    <property type="evidence" value="ECO:0007669"/>
    <property type="project" value="UniProtKB-SubCell"/>
</dbReference>
<dbReference type="Proteomes" id="UP000527355">
    <property type="component" value="Unassembled WGS sequence"/>
</dbReference>
<evidence type="ECO:0000259" key="14">
    <source>
        <dbReference type="PROSITE" id="PS50003"/>
    </source>
</evidence>
<dbReference type="Pfam" id="PF00595">
    <property type="entry name" value="PDZ"/>
    <property type="match status" value="1"/>
</dbReference>
<dbReference type="EMBL" id="JABWUV010000053">
    <property type="protein sequence ID" value="KAF6267711.1"/>
    <property type="molecule type" value="Genomic_DNA"/>
</dbReference>
<dbReference type="InterPro" id="IPR011993">
    <property type="entry name" value="PH-like_dom_sf"/>
</dbReference>
<keyword evidence="9" id="KW-0472">Membrane</keyword>
<dbReference type="PROSITE" id="PS50003">
    <property type="entry name" value="PH_DOMAIN"/>
    <property type="match status" value="1"/>
</dbReference>
<dbReference type="Gene3D" id="2.30.29.30">
    <property type="entry name" value="Pleckstrin-homology domain (PH domain)/Phosphotyrosine-binding domain (PTB)"/>
    <property type="match status" value="1"/>
</dbReference>
<dbReference type="SUPFAM" id="SSF48065">
    <property type="entry name" value="DBL homology domain (DH-domain)"/>
    <property type="match status" value="1"/>
</dbReference>
<feature type="region of interest" description="Disordered" evidence="13">
    <location>
        <begin position="1298"/>
        <end position="1318"/>
    </location>
</feature>
<evidence type="ECO:0000256" key="9">
    <source>
        <dbReference type="ARBA" id="ARBA00023136"/>
    </source>
</evidence>
<dbReference type="SUPFAM" id="SSF50156">
    <property type="entry name" value="PDZ domain-like"/>
    <property type="match status" value="1"/>
</dbReference>
<reference evidence="17 18" key="1">
    <citation type="journal article" date="2020" name="Nature">
        <title>Six reference-quality genomes reveal evolution of bat adaptations.</title>
        <authorList>
            <person name="Jebb D."/>
            <person name="Huang Z."/>
            <person name="Pippel M."/>
            <person name="Hughes G.M."/>
            <person name="Lavrichenko K."/>
            <person name="Devanna P."/>
            <person name="Winkler S."/>
            <person name="Jermiin L.S."/>
            <person name="Skirmuntt E.C."/>
            <person name="Katzourakis A."/>
            <person name="Burkitt-Gray L."/>
            <person name="Ray D.A."/>
            <person name="Sullivan K.A.M."/>
            <person name="Roscito J.G."/>
            <person name="Kirilenko B.M."/>
            <person name="Davalos L.M."/>
            <person name="Corthals A.P."/>
            <person name="Power M.L."/>
            <person name="Jones G."/>
            <person name="Ransome R.D."/>
            <person name="Dechmann D.K.N."/>
            <person name="Locatelli A.G."/>
            <person name="Puechmaille S.J."/>
            <person name="Fedrigo O."/>
            <person name="Jarvis E.D."/>
            <person name="Hiller M."/>
            <person name="Vernes S.C."/>
            <person name="Myers E.W."/>
            <person name="Teeling E.C."/>
        </authorList>
    </citation>
    <scope>NUCLEOTIDE SEQUENCE [LARGE SCALE GENOMIC DNA]</scope>
    <source>
        <strain evidence="17">MMyoMyo1</strain>
        <tissue evidence="17">Flight muscle</tissue>
    </source>
</reference>
<name>A0A7J7QUY7_MYOMY</name>
<protein>
    <recommendedName>
        <fullName evidence="11">Rho guanine nucleotide exchange factor 12</fullName>
    </recommendedName>
    <alternativeName>
        <fullName evidence="12">Leukemia-associated RhoGEF</fullName>
    </alternativeName>
</protein>
<evidence type="ECO:0000256" key="7">
    <source>
        <dbReference type="ARBA" id="ARBA00022990"/>
    </source>
</evidence>
<dbReference type="FunFam" id="1.20.900.10:FF:000006">
    <property type="entry name" value="Rho guanine nucleotide exchange factor (GEF) 11"/>
    <property type="match status" value="1"/>
</dbReference>
<dbReference type="PANTHER" id="PTHR45872:SF3">
    <property type="entry name" value="RHO GUANINE NUCLEOTIDE EXCHANGE FACTOR 12"/>
    <property type="match status" value="1"/>
</dbReference>
<evidence type="ECO:0000256" key="8">
    <source>
        <dbReference type="ARBA" id="ARBA00023054"/>
    </source>
</evidence>
<keyword evidence="8" id="KW-0175">Coiled coil</keyword>
<dbReference type="Pfam" id="PF09128">
    <property type="entry name" value="RGS-like"/>
    <property type="match status" value="1"/>
</dbReference>
<dbReference type="GO" id="GO:0007186">
    <property type="term" value="P:G protein-coupled receptor signaling pathway"/>
    <property type="evidence" value="ECO:0007669"/>
    <property type="project" value="InterPro"/>
</dbReference>
<feature type="region of interest" description="Disordered" evidence="13">
    <location>
        <begin position="1343"/>
        <end position="1394"/>
    </location>
</feature>
<dbReference type="GO" id="GO:0001664">
    <property type="term" value="F:G protein-coupled receptor binding"/>
    <property type="evidence" value="ECO:0007669"/>
    <property type="project" value="InterPro"/>
</dbReference>
<evidence type="ECO:0000256" key="1">
    <source>
        <dbReference type="ARBA" id="ARBA00004370"/>
    </source>
</evidence>
<dbReference type="Gene3D" id="1.20.900.10">
    <property type="entry name" value="Dbl homology (DH) domain"/>
    <property type="match status" value="1"/>
</dbReference>
<keyword evidence="6" id="KW-0344">Guanine-nucleotide releasing factor</keyword>
<dbReference type="GO" id="GO:0005085">
    <property type="term" value="F:guanyl-nucleotide exchange factor activity"/>
    <property type="evidence" value="ECO:0007669"/>
    <property type="project" value="UniProtKB-KW"/>
</dbReference>
<keyword evidence="7" id="KW-0007">Acetylation</keyword>
<dbReference type="Pfam" id="PF00621">
    <property type="entry name" value="RhoGEF"/>
    <property type="match status" value="1"/>
</dbReference>
<evidence type="ECO:0000256" key="10">
    <source>
        <dbReference type="ARBA" id="ARBA00054673"/>
    </source>
</evidence>
<dbReference type="CDD" id="cd13390">
    <property type="entry name" value="PH_LARG"/>
    <property type="match status" value="1"/>
</dbReference>
<feature type="domain" description="DH" evidence="15">
    <location>
        <begin position="768"/>
        <end position="958"/>
    </location>
</feature>
<dbReference type="InterPro" id="IPR001331">
    <property type="entry name" value="GDS_CDC24_CS"/>
</dbReference>
<feature type="compositionally biased region" description="Basic and acidic residues" evidence="13">
    <location>
        <begin position="563"/>
        <end position="573"/>
    </location>
</feature>
<dbReference type="InterPro" id="IPR044926">
    <property type="entry name" value="RGS_subdomain_2"/>
</dbReference>
<dbReference type="InterPro" id="IPR037801">
    <property type="entry name" value="ARHGEF12_PH"/>
</dbReference>
<dbReference type="CDD" id="cd23069">
    <property type="entry name" value="PDZ_ARHGEF11-12-like"/>
    <property type="match status" value="1"/>
</dbReference>
<feature type="region of interest" description="Disordered" evidence="13">
    <location>
        <begin position="1"/>
        <end position="43"/>
    </location>
</feature>
<feature type="region of interest" description="Disordered" evidence="13">
    <location>
        <begin position="543"/>
        <end position="644"/>
    </location>
</feature>
<dbReference type="Pfam" id="PF17838">
    <property type="entry name" value="PH_16"/>
    <property type="match status" value="1"/>
</dbReference>
<dbReference type="InterPro" id="IPR036034">
    <property type="entry name" value="PDZ_sf"/>
</dbReference>
<sequence length="1462" mass="162063">MSGSQPTTTDRFPLKKPIRHGSILNRESPADKKQRVERSASHDFDPTGLVQRCVIIQKGDNGFGLTVSGDNPVFVQSVKEDGAAMRAGVQTGDRIIKVNGTLVTHSNHLEVVKLIKSGSYVALTVQGRPPGMPQIPLADSEGEPSVTGHMSPLMTSPHSPGASGNMERITSPVLMGEENSVVHNQKVEILRKMLQKEQERLQLLQEDYNRAPTPKLLKEIQEAKKLLPQLQEQLSRAAGPAQDGAVLTSSRPCSDTHAVSEVEADPEDGLGRVDCSSGDASWPSSDNAESPKSGLKEGVYLEENLEKNDVIQDTDTQSLIGSPAARTAPHIIGAEDDDFGTEHEQINGQCSCFQSIELLKSRPAHLAVFLHHVVSQFDPATLLCYLYSDLYKQTNSKETRRIFLEFHQFFLDRSAHLKVSVPDEISVDLEKRRPELIPEDLHRHYIHTMQERVHPEIQRHLEDFRQKRSMGLTLAESELTKLDVERDKDRVTLEKERACAEQIVAKIEEVLMTAQAIEEDKSSAAQYVILMYMKHLGVRVKEPRSLEQKRGRIGFLPKIKQSMKKEREGDEKGKRRGLSSILGPPRRPSRPDNSAIGRAMELQKPRHPKHSPPPPPVSPEPQDAAKSRQSGPASDGADAGCLPAGSVSSVASVATLSQDGGKENDTGSKPVAESPASADLIDAPPHASSAALEFLPPPLDQVQEEEWEAERMTEHGTPKPFRKLDSIAFGESQSEDEQFDHDLETDPPSWQQLVSREVLLGLKPCEIKRQEVINELFYTERAHVRTLKVLDQVFYQRVCREGILSPSELRKIFSNLEDILQLHIGLNEQMKTVRKRNETSVIDQIGEDLLTWFSGPGEEKLKHAAATFCSNQPFALEMIKSRQKKDSRFQTFVQDAESNPLCRRLQLKDIIPTQMQRLTKYPLLLDNIAKYTEWPTEREKVKKAADHCRQILNYVNQAVKEAENKQRLEDYQRRLDTSSLKLSEYPDVEELRNLDLTKRKMIHEGPLVWKVNRDKTIDLYTLLLEDILVLLQKQDDRLVLRCHSKILASTADSKHTFSPVIKLNTVLVRQVATDNKAFFVISMSDNGAQIYELVAQTVSEKTVWQDLICQMAASGKEPSTKPIPLPQSPPCEGDNDDSEPPKLKAEPHGVSVAGLQSPDRDLGLESPLLSSKPQSHPLGTSGKAEADELSVAERRFAQAQHAERAVKEAGVNDQITTPDPYVPVSEERWALDALRNLGLLKQLLARNRSLAEKSTQEDRPHLSRCRMAFPGMQAGSETQNFGIMKAYPGQRQTPLRAGAGGLSTCSSPRASADSPPPGGPVVPAFQEGKAGNYLILDGYDAVPESSTDEEGAAWLPPQPRTGLPAVDPAPQQRPSSQKALSDGAMPPLTPEPVAPQRWGALEGACLEIQSPSACTDAQSQVLECIRQIEAALEHLKKVEESYTILCQRLAGSALTDKHSDKS</sequence>
<evidence type="ECO:0000256" key="3">
    <source>
        <dbReference type="ARBA" id="ARBA00022468"/>
    </source>
</evidence>
<evidence type="ECO:0000256" key="11">
    <source>
        <dbReference type="ARBA" id="ARBA00074302"/>
    </source>
</evidence>
<dbReference type="VEuPathDB" id="HostDB:ARHGEF12"/>
<dbReference type="SMART" id="SM00325">
    <property type="entry name" value="RhoGEF"/>
    <property type="match status" value="1"/>
</dbReference>
<dbReference type="PROSITE" id="PS50010">
    <property type="entry name" value="DH_2"/>
    <property type="match status" value="1"/>
</dbReference>
<dbReference type="PROSITE" id="PS50106">
    <property type="entry name" value="PDZ"/>
    <property type="match status" value="1"/>
</dbReference>
<dbReference type="PANTHER" id="PTHR45872">
    <property type="entry name" value="RHO GUANINE NUCLEOTIDE EXCHANGE FACTOR 2, ISOFORM D"/>
    <property type="match status" value="1"/>
</dbReference>
<feature type="region of interest" description="Disordered" evidence="13">
    <location>
        <begin position="1115"/>
        <end position="1186"/>
    </location>
</feature>
<dbReference type="Gene3D" id="2.30.42.10">
    <property type="match status" value="1"/>
</dbReference>
<dbReference type="InterPro" id="IPR036305">
    <property type="entry name" value="RGS_sf"/>
</dbReference>
<dbReference type="InterPro" id="IPR037884">
    <property type="entry name" value="LARG_RGS"/>
</dbReference>
<keyword evidence="4" id="KW-0963">Cytoplasm</keyword>
<feature type="domain" description="PH" evidence="14">
    <location>
        <begin position="1000"/>
        <end position="1113"/>
    </location>
</feature>
<gene>
    <name evidence="17" type="ORF">mMyoMyo1_000938</name>
</gene>
<evidence type="ECO:0000313" key="18">
    <source>
        <dbReference type="Proteomes" id="UP000527355"/>
    </source>
</evidence>
<dbReference type="GO" id="GO:0005737">
    <property type="term" value="C:cytoplasm"/>
    <property type="evidence" value="ECO:0007669"/>
    <property type="project" value="UniProtKB-SubCell"/>
</dbReference>
<dbReference type="SMART" id="SM00228">
    <property type="entry name" value="PDZ"/>
    <property type="match status" value="1"/>
</dbReference>
<evidence type="ECO:0000256" key="5">
    <source>
        <dbReference type="ARBA" id="ARBA00022553"/>
    </source>
</evidence>
<evidence type="ECO:0000256" key="6">
    <source>
        <dbReference type="ARBA" id="ARBA00022658"/>
    </source>
</evidence>
<dbReference type="CDD" id="cd08754">
    <property type="entry name" value="RGS_LARG"/>
    <property type="match status" value="1"/>
</dbReference>
<dbReference type="InterPro" id="IPR000219">
    <property type="entry name" value="DH_dom"/>
</dbReference>